<feature type="compositionally biased region" description="Basic residues" evidence="1">
    <location>
        <begin position="118"/>
        <end position="127"/>
    </location>
</feature>
<evidence type="ECO:0000313" key="3">
    <source>
        <dbReference type="Proteomes" id="UP000053864"/>
    </source>
</evidence>
<sequence>LLDKQNKIIAACQRRRSGLPKEIVDSATVPFKGGDLLPLIRPSTLELVRVTRQHIVDYKTAAPKRSRAADRQSSQSSRPAGLGGGASVRRMDESAGESEEMVLSSSSEDENIRDVQHMHRPLSKRRRIDREDIGSDHSSSSDQDESSYAWDKNSKGVVFHPSPSDRRAHRAIHVDFIATPPVLRGAYCFGFGVGLSIMHFRRALTADEVATTERGMNMWDFSARNALTAPPRATKIADLTSALSSFYKFAKYFYNKATRKFIGTARDFIISYADSAPIDPAMARLLAHWINTKFSKFRSRLVTKGIRSALRVRKEFSRNDEQLSALKEAHPSWKITTAANNSHRSGVGKKADSRQHNKERIPFTVIESLPKGDDGRRLCLRYVSKAGCNVTDCARAHFKPASLTEETKTVIAQRWKGFHLCQEQYRAKQSRYNVFMDTLNKIHAASTSTVHQHWKTMACKFGVNDPVTNASTPDDIDYTQVRFRSDMSKHGDLSLADAVRIFRGQTSDDPRPNKDLYELRPSSHPDIAETVTTWNEIVRHGVNPRWTATKPHLQTTRPANHRSIASHSRSIRRHLRKGQLEGRYLIVDAQLLDQWPEIFISPLAVIDKPGAAQNNDTRLINDYSFPPEDSVSDYTDRSDHPPISYNPPKAIARRIHQLKKSAKSALVRLMLGDVAGAFRHIPINATAVHMFSFLYEDVLVIDLACGFGWCGSPAYYAVAGKLINHYYEFGRGTTRIFTGNVWGDDHTCIEIDVGSRCFDANILLRRAMATVLGPSAINELKFTQWATVNKALGLLWDTEEGCVSIPEDKIGKAIGRVTEMLSARSFTKTAILKVLGSLRHVASCSRPARAFFQQLQVSANRMPRFGQRKLSAEAREDLLWFRTVLQHPERFNSIPVSQFAELSDPVVHVYMDASGEGRCALDPAHKRYLRQRFSLSEAQAQYPSITQCGTGRLALGSHVV</sequence>
<feature type="non-terminal residue" evidence="2">
    <location>
        <position position="1"/>
    </location>
</feature>
<dbReference type="Proteomes" id="UP000053864">
    <property type="component" value="Unassembled WGS sequence"/>
</dbReference>
<proteinExistence type="predicted"/>
<protein>
    <submittedName>
        <fullName evidence="2">Uncharacterized protein</fullName>
    </submittedName>
</protein>
<dbReference type="PANTHER" id="PTHR33050">
    <property type="entry name" value="REVERSE TRANSCRIPTASE DOMAIN-CONTAINING PROTEIN"/>
    <property type="match status" value="1"/>
</dbReference>
<evidence type="ECO:0000256" key="1">
    <source>
        <dbReference type="SAM" id="MobiDB-lite"/>
    </source>
</evidence>
<evidence type="ECO:0000313" key="2">
    <source>
        <dbReference type="EMBL" id="ETL45557.1"/>
    </source>
</evidence>
<dbReference type="VEuPathDB" id="FungiDB:PPTG_21108"/>
<feature type="region of interest" description="Disordered" evidence="1">
    <location>
        <begin position="59"/>
        <end position="148"/>
    </location>
</feature>
<accession>W2JIH5</accession>
<name>W2JIH5_PHYNI</name>
<dbReference type="EMBL" id="KI671757">
    <property type="protein sequence ID" value="ETL45557.1"/>
    <property type="molecule type" value="Genomic_DNA"/>
</dbReference>
<gene>
    <name evidence="2" type="ORF">L916_04379</name>
</gene>
<dbReference type="VEuPathDB" id="FungiDB:PPTG_08838"/>
<dbReference type="InterPro" id="IPR052055">
    <property type="entry name" value="Hepadnavirus_pol/RT"/>
</dbReference>
<reference evidence="2 3" key="1">
    <citation type="submission" date="2013-11" db="EMBL/GenBank/DDBJ databases">
        <title>The Genome Sequence of Phytophthora parasitica CJ05E6.</title>
        <authorList>
            <consortium name="The Broad Institute Genomics Platform"/>
            <person name="Russ C."/>
            <person name="Tyler B."/>
            <person name="Panabieres F."/>
            <person name="Shan W."/>
            <person name="Tripathy S."/>
            <person name="Grunwald N."/>
            <person name="Machado M."/>
            <person name="Johnson C.S."/>
            <person name="Arredondo F."/>
            <person name="Hong C."/>
            <person name="Coffey M."/>
            <person name="Young S.K."/>
            <person name="Zeng Q."/>
            <person name="Gargeya S."/>
            <person name="Fitzgerald M."/>
            <person name="Abouelleil A."/>
            <person name="Alvarado L."/>
            <person name="Chapman S.B."/>
            <person name="Gainer-Dewar J."/>
            <person name="Goldberg J."/>
            <person name="Griggs A."/>
            <person name="Gujja S."/>
            <person name="Hansen M."/>
            <person name="Howarth C."/>
            <person name="Imamovic A."/>
            <person name="Ireland A."/>
            <person name="Larimer J."/>
            <person name="McCowan C."/>
            <person name="Murphy C."/>
            <person name="Pearson M."/>
            <person name="Poon T.W."/>
            <person name="Priest M."/>
            <person name="Roberts A."/>
            <person name="Saif S."/>
            <person name="Shea T."/>
            <person name="Sykes S."/>
            <person name="Wortman J."/>
            <person name="Nusbaum C."/>
            <person name="Birren B."/>
        </authorList>
    </citation>
    <scope>NUCLEOTIDE SEQUENCE [LARGE SCALE GENOMIC DNA]</scope>
    <source>
        <strain evidence="2 3">CJ05E6</strain>
    </source>
</reference>
<dbReference type="AlphaFoldDB" id="W2JIH5"/>
<organism evidence="2 3">
    <name type="scientific">Phytophthora nicotianae</name>
    <name type="common">Potato buckeye rot agent</name>
    <name type="synonym">Phytophthora parasitica</name>
    <dbReference type="NCBI Taxonomy" id="4792"/>
    <lineage>
        <taxon>Eukaryota</taxon>
        <taxon>Sar</taxon>
        <taxon>Stramenopiles</taxon>
        <taxon>Oomycota</taxon>
        <taxon>Peronosporomycetes</taxon>
        <taxon>Peronosporales</taxon>
        <taxon>Peronosporaceae</taxon>
        <taxon>Phytophthora</taxon>
    </lineage>
</organism>
<dbReference type="PANTHER" id="PTHR33050:SF7">
    <property type="entry name" value="RIBONUCLEASE H"/>
    <property type="match status" value="1"/>
</dbReference>